<evidence type="ECO:0008006" key="5">
    <source>
        <dbReference type="Google" id="ProtNLM"/>
    </source>
</evidence>
<accession>A0AAW0T9G0</accession>
<evidence type="ECO:0000313" key="4">
    <source>
        <dbReference type="Proteomes" id="UP001487740"/>
    </source>
</evidence>
<dbReference type="SUPFAM" id="SSF52058">
    <property type="entry name" value="L domain-like"/>
    <property type="match status" value="1"/>
</dbReference>
<keyword evidence="2" id="KW-0677">Repeat</keyword>
<keyword evidence="1" id="KW-0433">Leucine-rich repeat</keyword>
<dbReference type="InterPro" id="IPR003591">
    <property type="entry name" value="Leu-rich_rpt_typical-subtyp"/>
</dbReference>
<protein>
    <recommendedName>
        <fullName evidence="5">Oplophorus-luciferin 2-monooxygenase non-catalytic subunit</fullName>
    </recommendedName>
</protein>
<dbReference type="PANTHER" id="PTHR24366:SF96">
    <property type="entry name" value="LEUCINE RICH REPEAT CONTAINING 53"/>
    <property type="match status" value="1"/>
</dbReference>
<comment type="caution">
    <text evidence="3">The sequence shown here is derived from an EMBL/GenBank/DDBJ whole genome shotgun (WGS) entry which is preliminary data.</text>
</comment>
<evidence type="ECO:0000256" key="2">
    <source>
        <dbReference type="ARBA" id="ARBA00022737"/>
    </source>
</evidence>
<dbReference type="AlphaFoldDB" id="A0AAW0T9G0"/>
<dbReference type="PROSITE" id="PS51450">
    <property type="entry name" value="LRR"/>
    <property type="match status" value="1"/>
</dbReference>
<proteinExistence type="predicted"/>
<dbReference type="Proteomes" id="UP001487740">
    <property type="component" value="Unassembled WGS sequence"/>
</dbReference>
<reference evidence="3 4" key="1">
    <citation type="submission" date="2023-03" db="EMBL/GenBank/DDBJ databases">
        <title>High-quality genome of Scylla paramamosain provides insights in environmental adaptation.</title>
        <authorList>
            <person name="Zhang L."/>
        </authorList>
    </citation>
    <scope>NUCLEOTIDE SEQUENCE [LARGE SCALE GENOMIC DNA]</scope>
    <source>
        <strain evidence="3">LZ_2023a</strain>
        <tissue evidence="3">Muscle</tissue>
    </source>
</reference>
<dbReference type="EMBL" id="JARAKH010000036">
    <property type="protein sequence ID" value="KAK8383565.1"/>
    <property type="molecule type" value="Genomic_DNA"/>
</dbReference>
<dbReference type="Gene3D" id="3.80.10.10">
    <property type="entry name" value="Ribonuclease Inhibitor"/>
    <property type="match status" value="2"/>
</dbReference>
<name>A0AAW0T9G0_SCYPA</name>
<evidence type="ECO:0000256" key="1">
    <source>
        <dbReference type="ARBA" id="ARBA00022614"/>
    </source>
</evidence>
<dbReference type="PANTHER" id="PTHR24366">
    <property type="entry name" value="IG(IMMUNOGLOBULIN) AND LRR(LEUCINE RICH REPEAT) DOMAINS"/>
    <property type="match status" value="1"/>
</dbReference>
<sequence length="423" mass="46042">MLPPETRRTCEHLAARGGQVEGGQVRCGAVCYLCAACQVHAHLHLWEAAYSSHALKQVSCHSTTTTAATMNGSIPLLLCLLLSTSRGEEEKDTLQTSRTSLTLKSQEMSCPEAADILPCVCKHEEALSLECSGVEDEAQLRQVFRAYFPTTAFYEFYMDGNKGVRVLEDGVFGSVSFQVLQVLNSALETVRDDALTPSLRTLTHINVADSPLAVFPFHRLQEFTLLGSMSLMNCDVHSLPPLSSASLKLLYLNANSISHLTPDVFSLLTAVQNIDLTENHLTDIEAGTFTSIPRLSSLSLSTNMLSSLPRLTFALAATQDAPGWLRLDHNNIDSVEVDAFKGVQAPSYIELSHNALTTLQEAVWRPVMARGVTVMLQGNALSCGCVIAWLVRDPTLLTKAQGARCADGRWLTDLDPADFDICG</sequence>
<organism evidence="3 4">
    <name type="scientific">Scylla paramamosain</name>
    <name type="common">Mud crab</name>
    <dbReference type="NCBI Taxonomy" id="85552"/>
    <lineage>
        <taxon>Eukaryota</taxon>
        <taxon>Metazoa</taxon>
        <taxon>Ecdysozoa</taxon>
        <taxon>Arthropoda</taxon>
        <taxon>Crustacea</taxon>
        <taxon>Multicrustacea</taxon>
        <taxon>Malacostraca</taxon>
        <taxon>Eumalacostraca</taxon>
        <taxon>Eucarida</taxon>
        <taxon>Decapoda</taxon>
        <taxon>Pleocyemata</taxon>
        <taxon>Brachyura</taxon>
        <taxon>Eubrachyura</taxon>
        <taxon>Portunoidea</taxon>
        <taxon>Portunidae</taxon>
        <taxon>Portuninae</taxon>
        <taxon>Scylla</taxon>
    </lineage>
</organism>
<gene>
    <name evidence="3" type="ORF">O3P69_015792</name>
</gene>
<dbReference type="InterPro" id="IPR001611">
    <property type="entry name" value="Leu-rich_rpt"/>
</dbReference>
<dbReference type="InterPro" id="IPR032675">
    <property type="entry name" value="LRR_dom_sf"/>
</dbReference>
<dbReference type="SMART" id="SM00369">
    <property type="entry name" value="LRR_TYP"/>
    <property type="match status" value="4"/>
</dbReference>
<evidence type="ECO:0000313" key="3">
    <source>
        <dbReference type="EMBL" id="KAK8383565.1"/>
    </source>
</evidence>
<keyword evidence="4" id="KW-1185">Reference proteome</keyword>
<dbReference type="Pfam" id="PF13855">
    <property type="entry name" value="LRR_8"/>
    <property type="match status" value="2"/>
</dbReference>